<keyword evidence="2" id="KW-0223">Dioxygenase</keyword>
<feature type="domain" description="VOC" evidence="1">
    <location>
        <begin position="14"/>
        <end position="133"/>
    </location>
</feature>
<protein>
    <submittedName>
        <fullName evidence="2">Glyoxalase/Bleomycin resistance protein/Dioxygenase superfamily protein</fullName>
    </submittedName>
</protein>
<dbReference type="Pfam" id="PF00903">
    <property type="entry name" value="Glyoxalase"/>
    <property type="match status" value="1"/>
</dbReference>
<name>A0A1H9HSB3_9HYPH</name>
<dbReference type="PANTHER" id="PTHR21366:SF14">
    <property type="entry name" value="GLYOXALASE DOMAIN-CONTAINING PROTEIN 5"/>
    <property type="match status" value="1"/>
</dbReference>
<evidence type="ECO:0000259" key="1">
    <source>
        <dbReference type="PROSITE" id="PS51819"/>
    </source>
</evidence>
<dbReference type="STRING" id="1855383.SAMN05216548_106143"/>
<dbReference type="SUPFAM" id="SSF54593">
    <property type="entry name" value="Glyoxalase/Bleomycin resistance protein/Dihydroxybiphenyl dioxygenase"/>
    <property type="match status" value="1"/>
</dbReference>
<evidence type="ECO:0000313" key="2">
    <source>
        <dbReference type="EMBL" id="SEQ65165.1"/>
    </source>
</evidence>
<reference evidence="2 3" key="1">
    <citation type="submission" date="2016-10" db="EMBL/GenBank/DDBJ databases">
        <authorList>
            <person name="de Groot N.N."/>
        </authorList>
    </citation>
    <scope>NUCLEOTIDE SEQUENCE [LARGE SCALE GENOMIC DNA]</scope>
    <source>
        <strain evidence="2 3">A52C2</strain>
    </source>
</reference>
<proteinExistence type="predicted"/>
<gene>
    <name evidence="2" type="ORF">SAMN05216548_106143</name>
</gene>
<dbReference type="AlphaFoldDB" id="A0A1H9HSB3"/>
<dbReference type="InterPro" id="IPR004360">
    <property type="entry name" value="Glyas_Fos-R_dOase_dom"/>
</dbReference>
<dbReference type="InterPro" id="IPR029068">
    <property type="entry name" value="Glyas_Bleomycin-R_OHBP_Dase"/>
</dbReference>
<dbReference type="PANTHER" id="PTHR21366">
    <property type="entry name" value="GLYOXALASE FAMILY PROTEIN"/>
    <property type="match status" value="1"/>
</dbReference>
<dbReference type="PROSITE" id="PS51819">
    <property type="entry name" value="VOC"/>
    <property type="match status" value="1"/>
</dbReference>
<sequence length="134" mass="14695">MLRPGNPEMIAPDRFDHLVLTVADIDRTVAFYSDALGMEAETRNGRTALKFGRQKINLHQRGHEFEPRALRPTPGSGDFCLIATTPLADVVAHLQDRGVAVELGPVDREGALGPMQSVYVRDPDTNLVEIAVYG</sequence>
<dbReference type="Gene3D" id="3.10.180.10">
    <property type="entry name" value="2,3-Dihydroxybiphenyl 1,2-Dioxygenase, domain 1"/>
    <property type="match status" value="1"/>
</dbReference>
<organism evidence="2 3">
    <name type="scientific">Faunimonas pinastri</name>
    <dbReference type="NCBI Taxonomy" id="1855383"/>
    <lineage>
        <taxon>Bacteria</taxon>
        <taxon>Pseudomonadati</taxon>
        <taxon>Pseudomonadota</taxon>
        <taxon>Alphaproteobacteria</taxon>
        <taxon>Hyphomicrobiales</taxon>
        <taxon>Afifellaceae</taxon>
        <taxon>Faunimonas</taxon>
    </lineage>
</organism>
<dbReference type="GO" id="GO:0051213">
    <property type="term" value="F:dioxygenase activity"/>
    <property type="evidence" value="ECO:0007669"/>
    <property type="project" value="UniProtKB-KW"/>
</dbReference>
<evidence type="ECO:0000313" key="3">
    <source>
        <dbReference type="Proteomes" id="UP000199647"/>
    </source>
</evidence>
<dbReference type="Proteomes" id="UP000199647">
    <property type="component" value="Unassembled WGS sequence"/>
</dbReference>
<dbReference type="EMBL" id="FOFG01000006">
    <property type="protein sequence ID" value="SEQ65165.1"/>
    <property type="molecule type" value="Genomic_DNA"/>
</dbReference>
<keyword evidence="3" id="KW-1185">Reference proteome</keyword>
<dbReference type="CDD" id="cd07253">
    <property type="entry name" value="GLOD5"/>
    <property type="match status" value="1"/>
</dbReference>
<dbReference type="InterPro" id="IPR037523">
    <property type="entry name" value="VOC_core"/>
</dbReference>
<dbReference type="InterPro" id="IPR050383">
    <property type="entry name" value="GlyoxalaseI/FosfomycinResist"/>
</dbReference>
<keyword evidence="2" id="KW-0560">Oxidoreductase</keyword>
<accession>A0A1H9HSB3</accession>